<gene>
    <name evidence="1" type="ORF">Z045_26245</name>
</gene>
<dbReference type="PATRIC" id="fig|1441730.3.peg.5557"/>
<sequence length="62" mass="6721">MVLDEQQLLWDRFIAGFGFRSGGRQVVGEPASSMFDLTVSVDPGGVRWGAVFGVFVKCVVAQ</sequence>
<dbReference type="EMBL" id="AZXY01000072">
    <property type="protein sequence ID" value="KSZ55915.1"/>
    <property type="molecule type" value="Genomic_DNA"/>
</dbReference>
<reference evidence="1 2" key="2">
    <citation type="journal article" date="2016" name="Genome Announc.">
        <title>Draft Genome Sequence of a Versatile Hydrocarbon-Degrading Bacterium, Rhodococcus pyridinivorans Strain KG-16, Collected from Oil Fields in India.</title>
        <authorList>
            <person name="Aggarwal R.K."/>
            <person name="Dawar C."/>
            <person name="Phanindranath R."/>
            <person name="Mutnuri L."/>
            <person name="Dayal A.M."/>
        </authorList>
    </citation>
    <scope>NUCLEOTIDE SEQUENCE [LARGE SCALE GENOMIC DNA]</scope>
    <source>
        <strain evidence="1 2">KG-16</strain>
    </source>
</reference>
<comment type="caution">
    <text evidence="1">The sequence shown here is derived from an EMBL/GenBank/DDBJ whole genome shotgun (WGS) entry which is preliminary data.</text>
</comment>
<reference evidence="2" key="1">
    <citation type="submission" date="2015-01" db="EMBL/GenBank/DDBJ databases">
        <title>Draft genome sequence of Rhodococcus pyridinivorans strain KG-16, a hydrocarbon-degrading bacterium.</title>
        <authorList>
            <person name="Aggarwal R.K."/>
            <person name="Dawar C."/>
        </authorList>
    </citation>
    <scope>NUCLEOTIDE SEQUENCE [LARGE SCALE GENOMIC DNA]</scope>
    <source>
        <strain evidence="2">KG-16</strain>
    </source>
</reference>
<protein>
    <submittedName>
        <fullName evidence="1">Uncharacterized protein</fullName>
    </submittedName>
</protein>
<organism evidence="1 2">
    <name type="scientific">Rhodococcus pyridinivorans KG-16</name>
    <dbReference type="NCBI Taxonomy" id="1441730"/>
    <lineage>
        <taxon>Bacteria</taxon>
        <taxon>Bacillati</taxon>
        <taxon>Actinomycetota</taxon>
        <taxon>Actinomycetes</taxon>
        <taxon>Mycobacteriales</taxon>
        <taxon>Nocardiaceae</taxon>
        <taxon>Rhodococcus</taxon>
    </lineage>
</organism>
<proteinExistence type="predicted"/>
<evidence type="ECO:0000313" key="2">
    <source>
        <dbReference type="Proteomes" id="UP000053060"/>
    </source>
</evidence>
<dbReference type="RefSeq" id="WP_153008524.1">
    <property type="nucleotide sequence ID" value="NZ_AZXY01000072.1"/>
</dbReference>
<name>A0A0V9UDD6_9NOCA</name>
<evidence type="ECO:0000313" key="1">
    <source>
        <dbReference type="EMBL" id="KSZ55915.1"/>
    </source>
</evidence>
<dbReference type="Proteomes" id="UP000053060">
    <property type="component" value="Unassembled WGS sequence"/>
</dbReference>
<dbReference type="AlphaFoldDB" id="A0A0V9UDD6"/>
<accession>A0A0V9UDD6</accession>